<keyword evidence="4" id="KW-1185">Reference proteome</keyword>
<feature type="compositionally biased region" description="Polar residues" evidence="1">
    <location>
        <begin position="383"/>
        <end position="398"/>
    </location>
</feature>
<gene>
    <name evidence="3" type="ORF">O0I10_010183</name>
</gene>
<feature type="compositionally biased region" description="Low complexity" evidence="1">
    <location>
        <begin position="408"/>
        <end position="422"/>
    </location>
</feature>
<feature type="compositionally biased region" description="Basic and acidic residues" evidence="1">
    <location>
        <begin position="540"/>
        <end position="552"/>
    </location>
</feature>
<dbReference type="GeneID" id="83217587"/>
<evidence type="ECO:0000256" key="1">
    <source>
        <dbReference type="SAM" id="MobiDB-lite"/>
    </source>
</evidence>
<organism evidence="3 4">
    <name type="scientific">Lichtheimia ornata</name>
    <dbReference type="NCBI Taxonomy" id="688661"/>
    <lineage>
        <taxon>Eukaryota</taxon>
        <taxon>Fungi</taxon>
        <taxon>Fungi incertae sedis</taxon>
        <taxon>Mucoromycota</taxon>
        <taxon>Mucoromycotina</taxon>
        <taxon>Mucoromycetes</taxon>
        <taxon>Mucorales</taxon>
        <taxon>Lichtheimiaceae</taxon>
        <taxon>Lichtheimia</taxon>
    </lineage>
</organism>
<feature type="region of interest" description="Disordered" evidence="1">
    <location>
        <begin position="126"/>
        <end position="153"/>
    </location>
</feature>
<dbReference type="InterPro" id="IPR003103">
    <property type="entry name" value="BAG_domain"/>
</dbReference>
<evidence type="ECO:0000259" key="2">
    <source>
        <dbReference type="PROSITE" id="PS51035"/>
    </source>
</evidence>
<dbReference type="InterPro" id="IPR036533">
    <property type="entry name" value="BAG_dom_sf"/>
</dbReference>
<dbReference type="GO" id="GO:0051087">
    <property type="term" value="F:protein-folding chaperone binding"/>
    <property type="evidence" value="ECO:0007669"/>
    <property type="project" value="InterPro"/>
</dbReference>
<feature type="compositionally biased region" description="Acidic residues" evidence="1">
    <location>
        <begin position="219"/>
        <end position="238"/>
    </location>
</feature>
<dbReference type="SUPFAM" id="SSF63491">
    <property type="entry name" value="BAG domain"/>
    <property type="match status" value="1"/>
</dbReference>
<feature type="domain" description="BAG" evidence="2">
    <location>
        <begin position="490"/>
        <end position="541"/>
    </location>
</feature>
<protein>
    <recommendedName>
        <fullName evidence="2">BAG domain-containing protein</fullName>
    </recommendedName>
</protein>
<feature type="region of interest" description="Disordered" evidence="1">
    <location>
        <begin position="178"/>
        <end position="445"/>
    </location>
</feature>
<reference evidence="3 4" key="1">
    <citation type="submission" date="2023-03" db="EMBL/GenBank/DDBJ databases">
        <title>Genome sequence of Lichtheimia ornata CBS 291.66.</title>
        <authorList>
            <person name="Mohabir J.T."/>
            <person name="Shea T.P."/>
            <person name="Kurbessoian T."/>
            <person name="Berby B."/>
            <person name="Fontaine J."/>
            <person name="Livny J."/>
            <person name="Gnirke A."/>
            <person name="Stajich J.E."/>
            <person name="Cuomo C.A."/>
        </authorList>
    </citation>
    <scope>NUCLEOTIDE SEQUENCE [LARGE SCALE GENOMIC DNA]</scope>
    <source>
        <strain evidence="3">CBS 291.66</strain>
    </source>
</reference>
<feature type="compositionally biased region" description="Acidic residues" evidence="1">
    <location>
        <begin position="136"/>
        <end position="151"/>
    </location>
</feature>
<feature type="compositionally biased region" description="Basic and acidic residues" evidence="1">
    <location>
        <begin position="424"/>
        <end position="433"/>
    </location>
</feature>
<dbReference type="AlphaFoldDB" id="A0AAD7UV21"/>
<feature type="compositionally biased region" description="Low complexity" evidence="1">
    <location>
        <begin position="126"/>
        <end position="135"/>
    </location>
</feature>
<feature type="compositionally biased region" description="Basic residues" evidence="1">
    <location>
        <begin position="560"/>
        <end position="575"/>
    </location>
</feature>
<feature type="region of interest" description="Disordered" evidence="1">
    <location>
        <begin position="540"/>
        <end position="581"/>
    </location>
</feature>
<accession>A0AAD7UV21</accession>
<name>A0AAD7UV21_9FUNG</name>
<proteinExistence type="predicted"/>
<comment type="caution">
    <text evidence="3">The sequence shown here is derived from an EMBL/GenBank/DDBJ whole genome shotgun (WGS) entry which is preliminary data.</text>
</comment>
<dbReference type="Gene3D" id="1.20.58.120">
    <property type="entry name" value="BAG domain"/>
    <property type="match status" value="1"/>
</dbReference>
<evidence type="ECO:0000313" key="3">
    <source>
        <dbReference type="EMBL" id="KAJ8654108.1"/>
    </source>
</evidence>
<sequence length="581" mass="67660">MLYYIYPTSQRVVIERPSTLQSTLTLDDYLQLQLLLRHEQRRRCEEREQQYRVTQALHNLKVLKEHYRRERAQRIQRLMDHYRRKALMSAAAQQDAVYRQWLASALEQRRSEEIWRQYQAARQSEQQQMLQQQQQQEEEQEESDDESEAVEEDKGFEDFHANQLARILKLLFGQQEQEDTLHQQMDEAESGASEEDEESQAHDLWNYISTLQQQQQQQGDDDYTNEPSDEEEEQEQEQEQEKKEEPMDVSSPVAEPVQESQPVMQDKKVPSTTPKAIASEPEDKYEDILESWPKQQQQQQKEREPVSVTRENAPMPQATSLQQERHHAPSPDPPLQGRVLNLKDLLDELVSNEQQQVPEACQEEQEQKPAYAPKHVVTPAEPATSNIESASSQQQQQLMDDEDPPNTTPTAAAAAADPTAAAQRVHEIAEQQKRNLPPSEPVIQHPELLQVQRELEDMEKDRLPTVLKTPLQFKPSEQGGTLQLTATTPNNREFLGCEDAIMRIMIKLDTIESHGDEKIRNQRRSLVKRAEGMLEKLDEHKEHEWQRARELTALKNTSSGKKKHHKQRHRRHHPKQPVTVG</sequence>
<feature type="compositionally biased region" description="Acidic residues" evidence="1">
    <location>
        <begin position="186"/>
        <end position="198"/>
    </location>
</feature>
<dbReference type="Pfam" id="PF02179">
    <property type="entry name" value="BAG"/>
    <property type="match status" value="1"/>
</dbReference>
<dbReference type="EMBL" id="JARTCD010000066">
    <property type="protein sequence ID" value="KAJ8654108.1"/>
    <property type="molecule type" value="Genomic_DNA"/>
</dbReference>
<dbReference type="Proteomes" id="UP001234581">
    <property type="component" value="Unassembled WGS sequence"/>
</dbReference>
<evidence type="ECO:0000313" key="4">
    <source>
        <dbReference type="Proteomes" id="UP001234581"/>
    </source>
</evidence>
<dbReference type="RefSeq" id="XP_058339022.1">
    <property type="nucleotide sequence ID" value="XM_058490166.1"/>
</dbReference>
<dbReference type="PROSITE" id="PS51035">
    <property type="entry name" value="BAG"/>
    <property type="match status" value="1"/>
</dbReference>